<keyword evidence="2 5" id="KW-0812">Transmembrane</keyword>
<dbReference type="InterPro" id="IPR007269">
    <property type="entry name" value="ICMT_MeTrfase"/>
</dbReference>
<evidence type="ECO:0000313" key="8">
    <source>
        <dbReference type="Proteomes" id="UP000076154"/>
    </source>
</evidence>
<dbReference type="Proteomes" id="UP000076154">
    <property type="component" value="Unassembled WGS sequence"/>
</dbReference>
<feature type="transmembrane region" description="Helical" evidence="5">
    <location>
        <begin position="98"/>
        <end position="119"/>
    </location>
</feature>
<feature type="signal peptide" evidence="6">
    <location>
        <begin position="1"/>
        <end position="24"/>
    </location>
</feature>
<dbReference type="InterPro" id="IPR052527">
    <property type="entry name" value="Metal_cation-efflux_comp"/>
</dbReference>
<keyword evidence="5" id="KW-0949">S-adenosyl-L-methionine</keyword>
<evidence type="ECO:0000256" key="4">
    <source>
        <dbReference type="ARBA" id="ARBA00023136"/>
    </source>
</evidence>
<dbReference type="AlphaFoldDB" id="A0A369JHI1"/>
<dbReference type="PANTHER" id="PTHR43847:SF1">
    <property type="entry name" value="BLL3993 PROTEIN"/>
    <property type="match status" value="1"/>
</dbReference>
<keyword evidence="5" id="KW-0256">Endoplasmic reticulum</keyword>
<dbReference type="EMBL" id="LUEZ02000071">
    <property type="protein sequence ID" value="RDB19865.1"/>
    <property type="molecule type" value="Genomic_DNA"/>
</dbReference>
<comment type="caution">
    <text evidence="5">Lacks conserved residue(s) required for the propagation of feature annotation.</text>
</comment>
<comment type="catalytic activity">
    <reaction evidence="5">
        <text>[protein]-C-terminal S-[(2E,6E)-farnesyl]-L-cysteine + S-adenosyl-L-methionine = [protein]-C-terminal S-[(2E,6E)-farnesyl]-L-cysteine methyl ester + S-adenosyl-L-homocysteine</text>
        <dbReference type="Rhea" id="RHEA:21672"/>
        <dbReference type="Rhea" id="RHEA-COMP:12125"/>
        <dbReference type="Rhea" id="RHEA-COMP:12126"/>
        <dbReference type="ChEBI" id="CHEBI:57856"/>
        <dbReference type="ChEBI" id="CHEBI:59789"/>
        <dbReference type="ChEBI" id="CHEBI:90510"/>
        <dbReference type="ChEBI" id="CHEBI:90511"/>
        <dbReference type="EC" id="2.1.1.100"/>
    </reaction>
</comment>
<evidence type="ECO:0000313" key="7">
    <source>
        <dbReference type="EMBL" id="RDB19865.1"/>
    </source>
</evidence>
<dbReference type="PANTHER" id="PTHR43847">
    <property type="entry name" value="BLL3993 PROTEIN"/>
    <property type="match status" value="1"/>
</dbReference>
<dbReference type="GO" id="GO:0005789">
    <property type="term" value="C:endoplasmic reticulum membrane"/>
    <property type="evidence" value="ECO:0007669"/>
    <property type="project" value="UniProtKB-SubCell"/>
</dbReference>
<dbReference type="Pfam" id="PF04140">
    <property type="entry name" value="ICMT"/>
    <property type="match status" value="1"/>
</dbReference>
<dbReference type="OrthoDB" id="422086at2759"/>
<evidence type="ECO:0000256" key="2">
    <source>
        <dbReference type="ARBA" id="ARBA00022692"/>
    </source>
</evidence>
<comment type="similarity">
    <text evidence="5">Belongs to the class VI-like SAM-binding methyltransferase superfamily. Isoprenylcysteine carboxyl methyltransferase family.</text>
</comment>
<keyword evidence="8" id="KW-1185">Reference proteome</keyword>
<reference evidence="7" key="1">
    <citation type="submission" date="2018-04" db="EMBL/GenBank/DDBJ databases">
        <title>Whole genome sequencing of Hypsizygus marmoreus.</title>
        <authorList>
            <person name="Choi I.-G."/>
            <person name="Min B."/>
            <person name="Kim J.-G."/>
            <person name="Kim S."/>
            <person name="Oh Y.-L."/>
            <person name="Kong W.-S."/>
            <person name="Park H."/>
            <person name="Jeong J."/>
            <person name="Song E.-S."/>
        </authorList>
    </citation>
    <scope>NUCLEOTIDE SEQUENCE [LARGE SCALE GENOMIC DNA]</scope>
    <source>
        <strain evidence="7">51987-8</strain>
    </source>
</reference>
<evidence type="ECO:0000256" key="6">
    <source>
        <dbReference type="SAM" id="SignalP"/>
    </source>
</evidence>
<evidence type="ECO:0000256" key="5">
    <source>
        <dbReference type="RuleBase" id="RU362022"/>
    </source>
</evidence>
<dbReference type="GO" id="GO:0004671">
    <property type="term" value="F:protein C-terminal S-isoprenylcysteine carboxyl O-methyltransferase activity"/>
    <property type="evidence" value="ECO:0007669"/>
    <property type="project" value="UniProtKB-EC"/>
</dbReference>
<sequence>MLAIARIPFILATTAGLIISLTDPNPLPPSNKERQAPQTLLAKLLSATHGMQYFQVVFPAAAAAEVAVIIADRFPSSAGAGWVLSVLSKPETVANLHFTPFSVTGMVIIIAATMLRILCYRTLKKFFTFHISLRKDHQLITTGPYSVVRHPSYTALIAVAFGLVGWYGAEGSWVRESGLLDTVAGKVFASAFTVACVANTLGLVQRTVVEDKMLRNVFGKTWDEWAQRVPYRLIPGIY</sequence>
<keyword evidence="5" id="KW-0489">Methyltransferase</keyword>
<dbReference type="EC" id="2.1.1.100" evidence="5"/>
<comment type="subcellular location">
    <subcellularLocation>
        <location evidence="5">Endoplasmic reticulum membrane</location>
        <topology evidence="5">Multi-pass membrane protein</topology>
    </subcellularLocation>
    <subcellularLocation>
        <location evidence="1">Membrane</location>
        <topology evidence="1">Multi-pass membrane protein</topology>
    </subcellularLocation>
</comment>
<protein>
    <recommendedName>
        <fullName evidence="5">Protein-S-isoprenylcysteine O-methyltransferase</fullName>
        <ecNumber evidence="5">2.1.1.100</ecNumber>
    </recommendedName>
</protein>
<accession>A0A369JHI1</accession>
<gene>
    <name evidence="7" type="primary">ICMTB_1</name>
    <name evidence="7" type="ORF">Hypma_012940</name>
</gene>
<name>A0A369JHI1_HYPMA</name>
<dbReference type="GO" id="GO:0032259">
    <property type="term" value="P:methylation"/>
    <property type="evidence" value="ECO:0007669"/>
    <property type="project" value="UniProtKB-KW"/>
</dbReference>
<feature type="chain" id="PRO_5016653486" description="Protein-S-isoprenylcysteine O-methyltransferase" evidence="6">
    <location>
        <begin position="25"/>
        <end position="238"/>
    </location>
</feature>
<proteinExistence type="inferred from homology"/>
<evidence type="ECO:0000256" key="1">
    <source>
        <dbReference type="ARBA" id="ARBA00004141"/>
    </source>
</evidence>
<keyword evidence="3 5" id="KW-1133">Transmembrane helix</keyword>
<feature type="transmembrane region" description="Helical" evidence="5">
    <location>
        <begin position="187"/>
        <end position="204"/>
    </location>
</feature>
<dbReference type="InParanoid" id="A0A369JHI1"/>
<keyword evidence="4 5" id="KW-0472">Membrane</keyword>
<dbReference type="Gene3D" id="1.20.120.1630">
    <property type="match status" value="1"/>
</dbReference>
<comment type="caution">
    <text evidence="7">The sequence shown here is derived from an EMBL/GenBank/DDBJ whole genome shotgun (WGS) entry which is preliminary data.</text>
</comment>
<organism evidence="7 8">
    <name type="scientific">Hypsizygus marmoreus</name>
    <name type="common">White beech mushroom</name>
    <name type="synonym">Agaricus marmoreus</name>
    <dbReference type="NCBI Taxonomy" id="39966"/>
    <lineage>
        <taxon>Eukaryota</taxon>
        <taxon>Fungi</taxon>
        <taxon>Dikarya</taxon>
        <taxon>Basidiomycota</taxon>
        <taxon>Agaricomycotina</taxon>
        <taxon>Agaricomycetes</taxon>
        <taxon>Agaricomycetidae</taxon>
        <taxon>Agaricales</taxon>
        <taxon>Tricholomatineae</taxon>
        <taxon>Lyophyllaceae</taxon>
        <taxon>Hypsizygus</taxon>
    </lineage>
</organism>
<keyword evidence="6" id="KW-0732">Signal</keyword>
<keyword evidence="5" id="KW-0808">Transferase</keyword>
<evidence type="ECO:0000256" key="3">
    <source>
        <dbReference type="ARBA" id="ARBA00022989"/>
    </source>
</evidence>
<dbReference type="STRING" id="39966.A0A369JHI1"/>
<feature type="transmembrane region" description="Helical" evidence="5">
    <location>
        <begin position="147"/>
        <end position="167"/>
    </location>
</feature>